<evidence type="ECO:0000313" key="2">
    <source>
        <dbReference type="EMBL" id="KAK5964787.1"/>
    </source>
</evidence>
<feature type="region of interest" description="Disordered" evidence="1">
    <location>
        <begin position="76"/>
        <end position="96"/>
    </location>
</feature>
<evidence type="ECO:0000313" key="3">
    <source>
        <dbReference type="Proteomes" id="UP001331761"/>
    </source>
</evidence>
<name>A0AAN8IDC3_TRICO</name>
<proteinExistence type="predicted"/>
<keyword evidence="3" id="KW-1185">Reference proteome</keyword>
<dbReference type="EMBL" id="WIXE01025352">
    <property type="protein sequence ID" value="KAK5964787.1"/>
    <property type="molecule type" value="Genomic_DNA"/>
</dbReference>
<evidence type="ECO:0000256" key="1">
    <source>
        <dbReference type="SAM" id="MobiDB-lite"/>
    </source>
</evidence>
<dbReference type="AlphaFoldDB" id="A0AAN8IDC3"/>
<organism evidence="2 3">
    <name type="scientific">Trichostrongylus colubriformis</name>
    <name type="common">Black scour worm</name>
    <dbReference type="NCBI Taxonomy" id="6319"/>
    <lineage>
        <taxon>Eukaryota</taxon>
        <taxon>Metazoa</taxon>
        <taxon>Ecdysozoa</taxon>
        <taxon>Nematoda</taxon>
        <taxon>Chromadorea</taxon>
        <taxon>Rhabditida</taxon>
        <taxon>Rhabditina</taxon>
        <taxon>Rhabditomorpha</taxon>
        <taxon>Strongyloidea</taxon>
        <taxon>Trichostrongylidae</taxon>
        <taxon>Trichostrongylus</taxon>
    </lineage>
</organism>
<gene>
    <name evidence="2" type="ORF">GCK32_000465</name>
</gene>
<comment type="caution">
    <text evidence="2">The sequence shown here is derived from an EMBL/GenBank/DDBJ whole genome shotgun (WGS) entry which is preliminary data.</text>
</comment>
<sequence length="116" mass="13761">MELKITSAKLSMELKSTTIRVHDITGEERNRRTPVMGIKAEARRLSQVKNRQLRRNQSALSRRSIHRGRRGWFRVKPRPLPRNLTDAHESQRQHRPGVEWARTVINRLSFNKLFKK</sequence>
<dbReference type="Proteomes" id="UP001331761">
    <property type="component" value="Unassembled WGS sequence"/>
</dbReference>
<protein>
    <submittedName>
        <fullName evidence="2">Uncharacterized protein</fullName>
    </submittedName>
</protein>
<accession>A0AAN8IDC3</accession>
<reference evidence="2 3" key="1">
    <citation type="submission" date="2019-10" db="EMBL/GenBank/DDBJ databases">
        <title>Assembly and Annotation for the nematode Trichostrongylus colubriformis.</title>
        <authorList>
            <person name="Martin J."/>
        </authorList>
    </citation>
    <scope>NUCLEOTIDE SEQUENCE [LARGE SCALE GENOMIC DNA]</scope>
    <source>
        <strain evidence="2">G859</strain>
        <tissue evidence="2">Whole worm</tissue>
    </source>
</reference>